<reference evidence="5" key="1">
    <citation type="submission" date="2016-10" db="EMBL/GenBank/DDBJ databases">
        <authorList>
            <person name="Varghese N."/>
            <person name="Submissions S."/>
        </authorList>
    </citation>
    <scope>NUCLEOTIDE SEQUENCE [LARGE SCALE GENOMIC DNA]</scope>
    <source>
        <strain evidence="5">DSM 17038</strain>
    </source>
</reference>
<dbReference type="GO" id="GO:0016301">
    <property type="term" value="F:kinase activity"/>
    <property type="evidence" value="ECO:0007669"/>
    <property type="project" value="UniProtKB-KW"/>
</dbReference>
<evidence type="ECO:0000259" key="3">
    <source>
        <dbReference type="Pfam" id="PF00294"/>
    </source>
</evidence>
<feature type="domain" description="Carbohydrate kinase PfkB" evidence="3">
    <location>
        <begin position="59"/>
        <end position="295"/>
    </location>
</feature>
<evidence type="ECO:0000256" key="2">
    <source>
        <dbReference type="ARBA" id="ARBA00022777"/>
    </source>
</evidence>
<sequence>MRFGIAGPISKDHIIVPIGEKMGKYGAVAYSASAMAKLLEGSTDQVICLSHLSAADFEAVSTLLRHPNINLSGLRILNNGTTEIELAYIDEKERRSRQINVMPPLTLAEMDLLSECEAVLLMPLNETDIPLECVQKLRNSSNAVIFLDAHGLVTGLSKTGERFRKTWTGAREWFTCIDILKMNENEASWVAGQPMEKYEEFAQFAASIVEFGLNACWITFGDQSSLISWRRENHIFWTSVPVVKGIGPVLETTGCGDASSAGFINTYMKTYHNPVASVILGNTMGSLKATFQETNTFPSRPEIRGVIGYHYREYLHTLLDDFLSRSQLIVHEMKGGRDIESFMYYPDGSSFGPGANHARDRGGQGTST</sequence>
<keyword evidence="2 4" id="KW-0418">Kinase</keyword>
<organism evidence="4 5">
    <name type="scientific">Desulfotruncus arcticus DSM 17038</name>
    <dbReference type="NCBI Taxonomy" id="1121424"/>
    <lineage>
        <taxon>Bacteria</taxon>
        <taxon>Bacillati</taxon>
        <taxon>Bacillota</taxon>
        <taxon>Clostridia</taxon>
        <taxon>Eubacteriales</taxon>
        <taxon>Desulfallaceae</taxon>
        <taxon>Desulfotruncus</taxon>
    </lineage>
</organism>
<dbReference type="InterPro" id="IPR011611">
    <property type="entry name" value="PfkB_dom"/>
</dbReference>
<keyword evidence="1" id="KW-0808">Transferase</keyword>
<protein>
    <submittedName>
        <fullName evidence="4">Sugar or nucleoside kinase, ribokinase family</fullName>
    </submittedName>
</protein>
<dbReference type="Proteomes" id="UP000199337">
    <property type="component" value="Unassembled WGS sequence"/>
</dbReference>
<dbReference type="AlphaFoldDB" id="A0A1I2R4R9"/>
<dbReference type="Gene3D" id="3.40.1190.20">
    <property type="match status" value="1"/>
</dbReference>
<dbReference type="Pfam" id="PF00294">
    <property type="entry name" value="PfkB"/>
    <property type="match status" value="1"/>
</dbReference>
<keyword evidence="5" id="KW-1185">Reference proteome</keyword>
<dbReference type="PANTHER" id="PTHR10584">
    <property type="entry name" value="SUGAR KINASE"/>
    <property type="match status" value="1"/>
</dbReference>
<dbReference type="STRING" id="341036.SAMN05660649_01375"/>
<dbReference type="SUPFAM" id="SSF53613">
    <property type="entry name" value="Ribokinase-like"/>
    <property type="match status" value="1"/>
</dbReference>
<gene>
    <name evidence="4" type="ORF">SAMN05660649_01375</name>
</gene>
<dbReference type="EMBL" id="FOOX01000004">
    <property type="protein sequence ID" value="SFG35043.1"/>
    <property type="molecule type" value="Genomic_DNA"/>
</dbReference>
<name>A0A1I2R4R9_9FIRM</name>
<accession>A0A1I2R4R9</accession>
<dbReference type="OrthoDB" id="9775849at2"/>
<dbReference type="CDD" id="cd00287">
    <property type="entry name" value="ribokinase_pfkB_like"/>
    <property type="match status" value="1"/>
</dbReference>
<evidence type="ECO:0000313" key="4">
    <source>
        <dbReference type="EMBL" id="SFG35043.1"/>
    </source>
</evidence>
<proteinExistence type="predicted"/>
<dbReference type="RefSeq" id="WP_092470016.1">
    <property type="nucleotide sequence ID" value="NZ_FOOX01000004.1"/>
</dbReference>
<evidence type="ECO:0000256" key="1">
    <source>
        <dbReference type="ARBA" id="ARBA00022679"/>
    </source>
</evidence>
<dbReference type="InterPro" id="IPR029056">
    <property type="entry name" value="Ribokinase-like"/>
</dbReference>
<dbReference type="GO" id="GO:0005829">
    <property type="term" value="C:cytosol"/>
    <property type="evidence" value="ECO:0007669"/>
    <property type="project" value="TreeGrafter"/>
</dbReference>
<evidence type="ECO:0000313" key="5">
    <source>
        <dbReference type="Proteomes" id="UP000199337"/>
    </source>
</evidence>
<dbReference type="PANTHER" id="PTHR10584:SF166">
    <property type="entry name" value="RIBOKINASE"/>
    <property type="match status" value="1"/>
</dbReference>